<keyword evidence="6 7" id="KW-0472">Membrane</keyword>
<evidence type="ECO:0000256" key="5">
    <source>
        <dbReference type="ARBA" id="ARBA00022989"/>
    </source>
</evidence>
<dbReference type="PANTHER" id="PTHR23513:SF6">
    <property type="entry name" value="MAJOR FACILITATOR SUPERFAMILY ASSOCIATED DOMAIN-CONTAINING PROTEIN"/>
    <property type="match status" value="1"/>
</dbReference>
<gene>
    <name evidence="9" type="ORF">E0H92_03305</name>
</gene>
<evidence type="ECO:0000256" key="6">
    <source>
        <dbReference type="ARBA" id="ARBA00023136"/>
    </source>
</evidence>
<keyword evidence="2" id="KW-0813">Transport</keyword>
<accession>A0A4R0J461</accession>
<evidence type="ECO:0000256" key="7">
    <source>
        <dbReference type="SAM" id="Phobius"/>
    </source>
</evidence>
<feature type="transmembrane region" description="Helical" evidence="7">
    <location>
        <begin position="272"/>
        <end position="294"/>
    </location>
</feature>
<dbReference type="InterPro" id="IPR036259">
    <property type="entry name" value="MFS_trans_sf"/>
</dbReference>
<reference evidence="9 10" key="1">
    <citation type="submission" date="2019-02" db="EMBL/GenBank/DDBJ databases">
        <title>Kribbella capetownensis sp. nov. and Kribbella speibonae sp. nov., isolated from soil.</title>
        <authorList>
            <person name="Curtis S.M."/>
            <person name="Norton I."/>
            <person name="Everest G.J."/>
            <person name="Meyers P.R."/>
        </authorList>
    </citation>
    <scope>NUCLEOTIDE SEQUENCE [LARGE SCALE GENOMIC DNA]</scope>
    <source>
        <strain evidence="9 10">YM55</strain>
    </source>
</reference>
<dbReference type="PANTHER" id="PTHR23513">
    <property type="entry name" value="INTEGRAL MEMBRANE EFFLUX PROTEIN-RELATED"/>
    <property type="match status" value="1"/>
</dbReference>
<dbReference type="EMBL" id="SJKC01000001">
    <property type="protein sequence ID" value="TCC40729.1"/>
    <property type="molecule type" value="Genomic_DNA"/>
</dbReference>
<dbReference type="Proteomes" id="UP000294225">
    <property type="component" value="Unassembled WGS sequence"/>
</dbReference>
<keyword evidence="3" id="KW-1003">Cell membrane</keyword>
<feature type="transmembrane region" description="Helical" evidence="7">
    <location>
        <begin position="100"/>
        <end position="119"/>
    </location>
</feature>
<dbReference type="Gene3D" id="1.20.1250.20">
    <property type="entry name" value="MFS general substrate transporter like domains"/>
    <property type="match status" value="1"/>
</dbReference>
<dbReference type="PROSITE" id="PS50850">
    <property type="entry name" value="MFS"/>
    <property type="match status" value="1"/>
</dbReference>
<evidence type="ECO:0000256" key="4">
    <source>
        <dbReference type="ARBA" id="ARBA00022692"/>
    </source>
</evidence>
<dbReference type="InterPro" id="IPR020846">
    <property type="entry name" value="MFS_dom"/>
</dbReference>
<proteinExistence type="predicted"/>
<evidence type="ECO:0000256" key="3">
    <source>
        <dbReference type="ARBA" id="ARBA00022475"/>
    </source>
</evidence>
<feature type="domain" description="Major facilitator superfamily (MFS) profile" evidence="8">
    <location>
        <begin position="222"/>
        <end position="436"/>
    </location>
</feature>
<keyword evidence="5 7" id="KW-1133">Transmembrane helix</keyword>
<feature type="transmembrane region" description="Helical" evidence="7">
    <location>
        <begin position="372"/>
        <end position="394"/>
    </location>
</feature>
<protein>
    <submittedName>
        <fullName evidence="9">MFS transporter</fullName>
    </submittedName>
</protein>
<feature type="transmembrane region" description="Helical" evidence="7">
    <location>
        <begin position="400"/>
        <end position="417"/>
    </location>
</feature>
<dbReference type="GO" id="GO:0005886">
    <property type="term" value="C:plasma membrane"/>
    <property type="evidence" value="ECO:0007669"/>
    <property type="project" value="UniProtKB-SubCell"/>
</dbReference>
<organism evidence="9 10">
    <name type="scientific">Kribbella speibonae</name>
    <dbReference type="NCBI Taxonomy" id="1572660"/>
    <lineage>
        <taxon>Bacteria</taxon>
        <taxon>Bacillati</taxon>
        <taxon>Actinomycetota</taxon>
        <taxon>Actinomycetes</taxon>
        <taxon>Propionibacteriales</taxon>
        <taxon>Kribbellaceae</taxon>
        <taxon>Kribbella</taxon>
    </lineage>
</organism>
<dbReference type="CDD" id="cd06173">
    <property type="entry name" value="MFS_MefA_like"/>
    <property type="match status" value="1"/>
</dbReference>
<evidence type="ECO:0000259" key="8">
    <source>
        <dbReference type="PROSITE" id="PS50850"/>
    </source>
</evidence>
<feature type="transmembrane region" description="Helical" evidence="7">
    <location>
        <begin position="67"/>
        <end position="88"/>
    </location>
</feature>
<evidence type="ECO:0000256" key="1">
    <source>
        <dbReference type="ARBA" id="ARBA00004651"/>
    </source>
</evidence>
<name>A0A4R0J461_9ACTN</name>
<dbReference type="InterPro" id="IPR010290">
    <property type="entry name" value="TM_effector"/>
</dbReference>
<feature type="transmembrane region" description="Helical" evidence="7">
    <location>
        <begin position="39"/>
        <end position="61"/>
    </location>
</feature>
<evidence type="ECO:0000256" key="2">
    <source>
        <dbReference type="ARBA" id="ARBA00022448"/>
    </source>
</evidence>
<dbReference type="Pfam" id="PF05977">
    <property type="entry name" value="MFS_3"/>
    <property type="match status" value="1"/>
</dbReference>
<dbReference type="GO" id="GO:0022857">
    <property type="term" value="F:transmembrane transporter activity"/>
    <property type="evidence" value="ECO:0007669"/>
    <property type="project" value="InterPro"/>
</dbReference>
<sequence>MSSTFVSHLSVGFTGPVKVQWRVLVDHRDFLRLFVGNSVSLLGSSVTTVALPLTAVLVLGASPVQMGLLGAVSFLPHLVLGLPAGVWVDRLSYRRVIVGADLLAAAALTAVPILAATGLLQMWQLYVVVVVTGTCSLFSVIAAQSFAPVLVSRRELLAANSALALSNSVVATSGNALGGVLVQLLTAPVAIAVDAASFLLSALSNARITVAGRSVADSAKESMVKGIWGGFRAALDHPALRATTIAATVGALAGQMQGVIVVLFLVRDLGLSAGLVGLAFAVSGLAGIVGATIGVQITGRLGNGPAFIVGTTLSSLAGLVMAAAGGPPALALAVVILAQLLRGWGPSLWGINQQTIRQTLTPPALLARTQATWRFLVHGMQPIGALLGGALATLTSFRTTLAISSLIMLTSAVLALLSPLRTLRELPDADTATHSR</sequence>
<feature type="transmembrane region" description="Helical" evidence="7">
    <location>
        <begin position="245"/>
        <end position="266"/>
    </location>
</feature>
<evidence type="ECO:0000313" key="9">
    <source>
        <dbReference type="EMBL" id="TCC40729.1"/>
    </source>
</evidence>
<keyword evidence="4 7" id="KW-0812">Transmembrane</keyword>
<comment type="caution">
    <text evidence="9">The sequence shown here is derived from an EMBL/GenBank/DDBJ whole genome shotgun (WGS) entry which is preliminary data.</text>
</comment>
<dbReference type="AlphaFoldDB" id="A0A4R0J461"/>
<evidence type="ECO:0000313" key="10">
    <source>
        <dbReference type="Proteomes" id="UP000294225"/>
    </source>
</evidence>
<comment type="subcellular location">
    <subcellularLocation>
        <location evidence="1">Cell membrane</location>
        <topology evidence="1">Multi-pass membrane protein</topology>
    </subcellularLocation>
</comment>
<dbReference type="SUPFAM" id="SSF103473">
    <property type="entry name" value="MFS general substrate transporter"/>
    <property type="match status" value="1"/>
</dbReference>
<feature type="transmembrane region" description="Helical" evidence="7">
    <location>
        <begin position="125"/>
        <end position="144"/>
    </location>
</feature>